<dbReference type="PRINTS" id="PR00105">
    <property type="entry name" value="C5METTRFRASE"/>
</dbReference>
<dbReference type="OrthoDB" id="414133at2759"/>
<evidence type="ECO:0000256" key="1">
    <source>
        <dbReference type="ARBA" id="ARBA00011975"/>
    </source>
</evidence>
<dbReference type="Gene3D" id="3.90.120.10">
    <property type="entry name" value="DNA Methylase, subunit A, domain 2"/>
    <property type="match status" value="1"/>
</dbReference>
<reference evidence="7" key="2">
    <citation type="journal article" date="2023" name="IMA Fungus">
        <title>Comparative genomic study of the Penicillium genus elucidates a diverse pangenome and 15 lateral gene transfer events.</title>
        <authorList>
            <person name="Petersen C."/>
            <person name="Sorensen T."/>
            <person name="Nielsen M.R."/>
            <person name="Sondergaard T.E."/>
            <person name="Sorensen J.L."/>
            <person name="Fitzpatrick D.A."/>
            <person name="Frisvad J.C."/>
            <person name="Nielsen K.L."/>
        </authorList>
    </citation>
    <scope>NUCLEOTIDE SEQUENCE</scope>
    <source>
        <strain evidence="7">IBT 34128</strain>
    </source>
</reference>
<dbReference type="GO" id="GO:0044027">
    <property type="term" value="P:negative regulation of gene expression via chromosomal CpG island methylation"/>
    <property type="evidence" value="ECO:0007669"/>
    <property type="project" value="TreeGrafter"/>
</dbReference>
<keyword evidence="3 5" id="KW-0808">Transferase</keyword>
<organism evidence="7 8">
    <name type="scientific">Penicillium alfredii</name>
    <dbReference type="NCBI Taxonomy" id="1506179"/>
    <lineage>
        <taxon>Eukaryota</taxon>
        <taxon>Fungi</taxon>
        <taxon>Dikarya</taxon>
        <taxon>Ascomycota</taxon>
        <taxon>Pezizomycotina</taxon>
        <taxon>Eurotiomycetes</taxon>
        <taxon>Eurotiomycetidae</taxon>
        <taxon>Eurotiales</taxon>
        <taxon>Aspergillaceae</taxon>
        <taxon>Penicillium</taxon>
    </lineage>
</organism>
<feature type="active site" evidence="5">
    <location>
        <position position="347"/>
    </location>
</feature>
<evidence type="ECO:0000256" key="3">
    <source>
        <dbReference type="ARBA" id="ARBA00022679"/>
    </source>
</evidence>
<dbReference type="Gene3D" id="3.40.50.150">
    <property type="entry name" value="Vaccinia Virus protein VP39"/>
    <property type="match status" value="1"/>
</dbReference>
<evidence type="ECO:0000256" key="6">
    <source>
        <dbReference type="SAM" id="MobiDB-lite"/>
    </source>
</evidence>
<sequence>MTETEDWPAADEPGDIFPSRSETRDAESSTPNLHYKETLVEEQIEIVDLTLDAPVFKLDLDCIDLTGLPLHRPQSPSSSESVPQVVIENNVYREGMSLLLCDKSYLRIEHIVQGSNGIFFHGRRLFATSDPRMDRYLPKKAGELIWTTHYMEPVSFAQVNRACRVLFTNFRTLPLGHTGMVCRLKLTIRTREDNPTDDRQFLNAQDSSIEYLHINEVDQGFGLSPTELRDRWRGRGQTVPFGESQLSQIVMENSPMDVDQPRQVIDLTAPTRTYTFGDAFCGGGGVSCGAKKAGLNLRWAFDKDRHAINTYQRNFDGVTIENAEIFDFLTNHASFLRVDVCHCSPPCQTFSPAHTVHCDRDEANSACIFSANDLIKQAHPRILTMEETSGLLERHKDYFNRIILNLLDIGYSVRWAVLDCVNYGVPQSRKRLIIIASGPGEALPEMPLPTHGLPGSGLDPLNTIHDSIHDLPPDAPDHDVQTTLERYRTQGWRDPYNAHQPARTVTCSGGEFNYHPSGKRGFTTREFACLQTFPRDFEFSEKNIRRQIGNAVPPMFAAAIYREIAKSLRKTDEQEEEEMRAGLINQSDLPIYM</sequence>
<proteinExistence type="inferred from homology"/>
<gene>
    <name evidence="7" type="ORF">NUU61_007307</name>
</gene>
<dbReference type="PANTHER" id="PTHR10629:SF52">
    <property type="entry name" value="DNA (CYTOSINE-5)-METHYLTRANSFERASE 1"/>
    <property type="match status" value="1"/>
</dbReference>
<dbReference type="EMBL" id="JAPMSZ010000009">
    <property type="protein sequence ID" value="KAJ5092437.1"/>
    <property type="molecule type" value="Genomic_DNA"/>
</dbReference>
<dbReference type="PROSITE" id="PS51679">
    <property type="entry name" value="SAM_MT_C5"/>
    <property type="match status" value="1"/>
</dbReference>
<dbReference type="GO" id="GO:0005634">
    <property type="term" value="C:nucleus"/>
    <property type="evidence" value="ECO:0007669"/>
    <property type="project" value="TreeGrafter"/>
</dbReference>
<dbReference type="EC" id="2.1.1.37" evidence="1"/>
<name>A0A9W9F2U2_9EURO</name>
<dbReference type="GeneID" id="81397001"/>
<dbReference type="GO" id="GO:0003886">
    <property type="term" value="F:DNA (cytosine-5-)-methyltransferase activity"/>
    <property type="evidence" value="ECO:0007669"/>
    <property type="project" value="UniProtKB-EC"/>
</dbReference>
<dbReference type="GO" id="GO:0003677">
    <property type="term" value="F:DNA binding"/>
    <property type="evidence" value="ECO:0007669"/>
    <property type="project" value="TreeGrafter"/>
</dbReference>
<keyword evidence="4 5" id="KW-0949">S-adenosyl-L-methionine</keyword>
<evidence type="ECO:0000256" key="5">
    <source>
        <dbReference type="PROSITE-ProRule" id="PRU01016"/>
    </source>
</evidence>
<evidence type="ECO:0000313" key="7">
    <source>
        <dbReference type="EMBL" id="KAJ5092437.1"/>
    </source>
</evidence>
<evidence type="ECO:0000256" key="4">
    <source>
        <dbReference type="ARBA" id="ARBA00022691"/>
    </source>
</evidence>
<evidence type="ECO:0000256" key="2">
    <source>
        <dbReference type="ARBA" id="ARBA00022603"/>
    </source>
</evidence>
<comment type="caution">
    <text evidence="7">The sequence shown here is derived from an EMBL/GenBank/DDBJ whole genome shotgun (WGS) entry which is preliminary data.</text>
</comment>
<accession>A0A9W9F2U2</accession>
<protein>
    <recommendedName>
        <fullName evidence="1">DNA (cytosine-5-)-methyltransferase</fullName>
        <ecNumber evidence="1">2.1.1.37</ecNumber>
    </recommendedName>
</protein>
<evidence type="ECO:0000313" key="8">
    <source>
        <dbReference type="Proteomes" id="UP001141434"/>
    </source>
</evidence>
<comment type="similarity">
    <text evidence="5">Belongs to the class I-like SAM-binding methyltransferase superfamily. C5-methyltransferase family.</text>
</comment>
<dbReference type="Pfam" id="PF00145">
    <property type="entry name" value="DNA_methylase"/>
    <property type="match status" value="2"/>
</dbReference>
<dbReference type="GO" id="GO:0032259">
    <property type="term" value="P:methylation"/>
    <property type="evidence" value="ECO:0007669"/>
    <property type="project" value="UniProtKB-KW"/>
</dbReference>
<reference evidence="7" key="1">
    <citation type="submission" date="2022-11" db="EMBL/GenBank/DDBJ databases">
        <authorList>
            <person name="Petersen C."/>
        </authorList>
    </citation>
    <scope>NUCLEOTIDE SEQUENCE</scope>
    <source>
        <strain evidence="7">IBT 34128</strain>
    </source>
</reference>
<dbReference type="InterPro" id="IPR001525">
    <property type="entry name" value="C5_MeTfrase"/>
</dbReference>
<dbReference type="Proteomes" id="UP001141434">
    <property type="component" value="Unassembled WGS sequence"/>
</dbReference>
<dbReference type="InterPro" id="IPR029063">
    <property type="entry name" value="SAM-dependent_MTases_sf"/>
</dbReference>
<feature type="compositionally biased region" description="Acidic residues" evidence="6">
    <location>
        <begin position="1"/>
        <end position="14"/>
    </location>
</feature>
<dbReference type="PANTHER" id="PTHR10629">
    <property type="entry name" value="CYTOSINE-SPECIFIC METHYLTRANSFERASE"/>
    <property type="match status" value="1"/>
</dbReference>
<dbReference type="InterPro" id="IPR050390">
    <property type="entry name" value="C5-Methyltransferase"/>
</dbReference>
<dbReference type="SUPFAM" id="SSF53335">
    <property type="entry name" value="S-adenosyl-L-methionine-dependent methyltransferases"/>
    <property type="match status" value="1"/>
</dbReference>
<feature type="region of interest" description="Disordered" evidence="6">
    <location>
        <begin position="1"/>
        <end position="34"/>
    </location>
</feature>
<keyword evidence="2 5" id="KW-0489">Methyltransferase</keyword>
<dbReference type="AlphaFoldDB" id="A0A9W9F2U2"/>
<keyword evidence="8" id="KW-1185">Reference proteome</keyword>
<dbReference type="RefSeq" id="XP_056510632.1">
    <property type="nucleotide sequence ID" value="XM_056657832.1"/>
</dbReference>